<evidence type="ECO:0000313" key="3">
    <source>
        <dbReference type="Proteomes" id="UP000254069"/>
    </source>
</evidence>
<dbReference type="Pfam" id="PF04314">
    <property type="entry name" value="PCuAC"/>
    <property type="match status" value="1"/>
</dbReference>
<keyword evidence="3" id="KW-1185">Reference proteome</keyword>
<dbReference type="InterPro" id="IPR058248">
    <property type="entry name" value="Lxx211020-like"/>
</dbReference>
<dbReference type="SUPFAM" id="SSF110087">
    <property type="entry name" value="DR1885-like metal-binding protein"/>
    <property type="match status" value="1"/>
</dbReference>
<dbReference type="EMBL" id="UGYO01000001">
    <property type="protein sequence ID" value="SUI55660.1"/>
    <property type="molecule type" value="Genomic_DNA"/>
</dbReference>
<proteinExistence type="predicted"/>
<name>A0A379Z5Q4_9GAMM</name>
<sequence length="155" mass="16749">MAIFKQLFKVILLAGISASAFASNIMLEQGYIRAMPASVPNTAAYLTLSNHGAATELVSASTPVAREAMLHTLIEEDGLVKMRHVAAFPLPEHSQLTLQSSGDHIMIMGLKAPLELGQKVPMTLSFANGETLNIELEVKSLNDAPAAQEHHHHHH</sequence>
<dbReference type="InterPro" id="IPR036182">
    <property type="entry name" value="PCuAC_sf"/>
</dbReference>
<dbReference type="Proteomes" id="UP000254069">
    <property type="component" value="Unassembled WGS sequence"/>
</dbReference>
<feature type="chain" id="PRO_5016970500" evidence="1">
    <location>
        <begin position="23"/>
        <end position="155"/>
    </location>
</feature>
<keyword evidence="1" id="KW-0732">Signal</keyword>
<gene>
    <name evidence="2" type="ORF">NCTC10738_01026</name>
</gene>
<dbReference type="InterPro" id="IPR007410">
    <property type="entry name" value="LpqE-like"/>
</dbReference>
<dbReference type="Gene3D" id="2.60.40.1890">
    <property type="entry name" value="PCu(A)C copper chaperone"/>
    <property type="match status" value="1"/>
</dbReference>
<dbReference type="PANTHER" id="PTHR36302:SF1">
    <property type="entry name" value="COPPER CHAPERONE PCU(A)C"/>
    <property type="match status" value="1"/>
</dbReference>
<protein>
    <submittedName>
        <fullName evidence="2">Uncharacterized protein conserved in bacteria</fullName>
    </submittedName>
</protein>
<evidence type="ECO:0000256" key="1">
    <source>
        <dbReference type="SAM" id="SignalP"/>
    </source>
</evidence>
<dbReference type="AlphaFoldDB" id="A0A379Z5Q4"/>
<organism evidence="2 3">
    <name type="scientific">Shewanella algae</name>
    <dbReference type="NCBI Taxonomy" id="38313"/>
    <lineage>
        <taxon>Bacteria</taxon>
        <taxon>Pseudomonadati</taxon>
        <taxon>Pseudomonadota</taxon>
        <taxon>Gammaproteobacteria</taxon>
        <taxon>Alteromonadales</taxon>
        <taxon>Shewanellaceae</taxon>
        <taxon>Shewanella</taxon>
    </lineage>
</organism>
<evidence type="ECO:0000313" key="2">
    <source>
        <dbReference type="EMBL" id="SUI55660.1"/>
    </source>
</evidence>
<feature type="signal peptide" evidence="1">
    <location>
        <begin position="1"/>
        <end position="22"/>
    </location>
</feature>
<reference evidence="2 3" key="1">
    <citation type="submission" date="2018-06" db="EMBL/GenBank/DDBJ databases">
        <authorList>
            <consortium name="Pathogen Informatics"/>
            <person name="Doyle S."/>
        </authorList>
    </citation>
    <scope>NUCLEOTIDE SEQUENCE [LARGE SCALE GENOMIC DNA]</scope>
    <source>
        <strain evidence="2 3">NCTC10738</strain>
    </source>
</reference>
<accession>A0A379Z5Q4</accession>
<dbReference type="PANTHER" id="PTHR36302">
    <property type="entry name" value="BLR7088 PROTEIN"/>
    <property type="match status" value="1"/>
</dbReference>
<dbReference type="RefSeq" id="WP_181881370.1">
    <property type="nucleotide sequence ID" value="NZ_JADZHC010000014.1"/>
</dbReference>